<dbReference type="Proteomes" id="UP001189429">
    <property type="component" value="Unassembled WGS sequence"/>
</dbReference>
<feature type="region of interest" description="Disordered" evidence="1">
    <location>
        <begin position="93"/>
        <end position="202"/>
    </location>
</feature>
<comment type="caution">
    <text evidence="2">The sequence shown here is derived from an EMBL/GenBank/DDBJ whole genome shotgun (WGS) entry which is preliminary data.</text>
</comment>
<dbReference type="EMBL" id="CAUYUJ010020904">
    <property type="protein sequence ID" value="CAK0901275.1"/>
    <property type="molecule type" value="Genomic_DNA"/>
</dbReference>
<organism evidence="2 3">
    <name type="scientific">Prorocentrum cordatum</name>
    <dbReference type="NCBI Taxonomy" id="2364126"/>
    <lineage>
        <taxon>Eukaryota</taxon>
        <taxon>Sar</taxon>
        <taxon>Alveolata</taxon>
        <taxon>Dinophyceae</taxon>
        <taxon>Prorocentrales</taxon>
        <taxon>Prorocentraceae</taxon>
        <taxon>Prorocentrum</taxon>
    </lineage>
</organism>
<feature type="region of interest" description="Disordered" evidence="1">
    <location>
        <begin position="1"/>
        <end position="37"/>
    </location>
</feature>
<sequence>MRGFLGLALDPPPWRAEPAGGGAGGAARGAHSRSKKNAQNYEGLCSCKLSFFKLVSDTVKVQSAAHSGVAQESRLALGGFSILRSLRLLSTRKASPNEPSMRLGSAPPPPPPRRARRAGARPPRRRPASPALPWPARCAGRSRRRAARPCQGRERRSHRGAQRQRQLARALAAQGRARPAAAAAAWALPQGQRQPASGGRGP</sequence>
<evidence type="ECO:0000313" key="3">
    <source>
        <dbReference type="Proteomes" id="UP001189429"/>
    </source>
</evidence>
<protein>
    <submittedName>
        <fullName evidence="2">Uncharacterized protein</fullName>
    </submittedName>
</protein>
<gene>
    <name evidence="2" type="ORF">PCOR1329_LOCUS78281</name>
</gene>
<reference evidence="2" key="1">
    <citation type="submission" date="2023-10" db="EMBL/GenBank/DDBJ databases">
        <authorList>
            <person name="Chen Y."/>
            <person name="Shah S."/>
            <person name="Dougan E. K."/>
            <person name="Thang M."/>
            <person name="Chan C."/>
        </authorList>
    </citation>
    <scope>NUCLEOTIDE SEQUENCE [LARGE SCALE GENOMIC DNA]</scope>
</reference>
<evidence type="ECO:0000313" key="2">
    <source>
        <dbReference type="EMBL" id="CAK0901275.1"/>
    </source>
</evidence>
<evidence type="ECO:0000256" key="1">
    <source>
        <dbReference type="SAM" id="MobiDB-lite"/>
    </source>
</evidence>
<feature type="compositionally biased region" description="Low complexity" evidence="1">
    <location>
        <begin position="128"/>
        <end position="139"/>
    </location>
</feature>
<name>A0ABN9XMZ9_9DINO</name>
<proteinExistence type="predicted"/>
<feature type="compositionally biased region" description="Low complexity" evidence="1">
    <location>
        <begin position="163"/>
        <end position="193"/>
    </location>
</feature>
<accession>A0ABN9XMZ9</accession>
<feature type="compositionally biased region" description="Basic residues" evidence="1">
    <location>
        <begin position="113"/>
        <end position="127"/>
    </location>
</feature>
<keyword evidence="3" id="KW-1185">Reference proteome</keyword>